<dbReference type="EMBL" id="JAIQCJ010000254">
    <property type="protein sequence ID" value="KAJ8797227.1"/>
    <property type="molecule type" value="Genomic_DNA"/>
</dbReference>
<evidence type="ECO:0000313" key="2">
    <source>
        <dbReference type="EMBL" id="KAJ8797227.1"/>
    </source>
</evidence>
<proteinExistence type="predicted"/>
<reference evidence="2 3" key="1">
    <citation type="submission" date="2022-11" db="EMBL/GenBank/DDBJ databases">
        <title>Whole genome sequence of Eschrichtius robustus ER-17-0199.</title>
        <authorList>
            <person name="Bruniche-Olsen A."/>
            <person name="Black A.N."/>
            <person name="Fields C.J."/>
            <person name="Walden K."/>
            <person name="Dewoody J.A."/>
        </authorList>
    </citation>
    <scope>NUCLEOTIDE SEQUENCE [LARGE SCALE GENOMIC DNA]</scope>
    <source>
        <strain evidence="2">ER-17-0199</strain>
        <tissue evidence="2">Blubber</tissue>
    </source>
</reference>
<keyword evidence="3" id="KW-1185">Reference proteome</keyword>
<name>A0AB34I1X3_ESCRO</name>
<dbReference type="AlphaFoldDB" id="A0AB34I1X3"/>
<evidence type="ECO:0000256" key="1">
    <source>
        <dbReference type="SAM" id="MobiDB-lite"/>
    </source>
</evidence>
<protein>
    <submittedName>
        <fullName evidence="2">Uncharacterized protein</fullName>
    </submittedName>
</protein>
<sequence length="116" mass="13058">MQSLIMVFAHPVHTQLEPLLEFLCNLLGPRGKPALEFAMAEWTSRQHLSYGQYEGKVSSVALCKLLQHGINADDKRLQDIRVKGEEIYGLDEGTRTRSKSAKNPEHPHPLQVGQEP</sequence>
<accession>A0AB34I1X3</accession>
<evidence type="ECO:0000313" key="3">
    <source>
        <dbReference type="Proteomes" id="UP001159641"/>
    </source>
</evidence>
<gene>
    <name evidence="2" type="ORF">J1605_017455</name>
</gene>
<feature type="region of interest" description="Disordered" evidence="1">
    <location>
        <begin position="91"/>
        <end position="116"/>
    </location>
</feature>
<organism evidence="2 3">
    <name type="scientific">Eschrichtius robustus</name>
    <name type="common">California gray whale</name>
    <name type="synonym">Eschrichtius gibbosus</name>
    <dbReference type="NCBI Taxonomy" id="9764"/>
    <lineage>
        <taxon>Eukaryota</taxon>
        <taxon>Metazoa</taxon>
        <taxon>Chordata</taxon>
        <taxon>Craniata</taxon>
        <taxon>Vertebrata</taxon>
        <taxon>Euteleostomi</taxon>
        <taxon>Mammalia</taxon>
        <taxon>Eutheria</taxon>
        <taxon>Laurasiatheria</taxon>
        <taxon>Artiodactyla</taxon>
        <taxon>Whippomorpha</taxon>
        <taxon>Cetacea</taxon>
        <taxon>Mysticeti</taxon>
        <taxon>Eschrichtiidae</taxon>
        <taxon>Eschrichtius</taxon>
    </lineage>
</organism>
<comment type="caution">
    <text evidence="2">The sequence shown here is derived from an EMBL/GenBank/DDBJ whole genome shotgun (WGS) entry which is preliminary data.</text>
</comment>
<dbReference type="Proteomes" id="UP001159641">
    <property type="component" value="Unassembled WGS sequence"/>
</dbReference>